<proteinExistence type="predicted"/>
<evidence type="ECO:0000313" key="2">
    <source>
        <dbReference type="Proteomes" id="UP000003085"/>
    </source>
</evidence>
<dbReference type="HOGENOM" id="CLU_3245849_0_0_6"/>
<comment type="caution">
    <text evidence="1">The sequence shown here is derived from an EMBL/GenBank/DDBJ whole genome shotgun (WGS) entry which is preliminary data.</text>
</comment>
<accession>D4XSL3</accession>
<name>D4XSL3_ACIHA</name>
<protein>
    <submittedName>
        <fullName evidence="1">Uncharacterized protein</fullName>
    </submittedName>
</protein>
<dbReference type="Proteomes" id="UP000003085">
    <property type="component" value="Unassembled WGS sequence"/>
</dbReference>
<organism evidence="1 2">
    <name type="scientific">Acinetobacter haemolyticus ATCC 19194</name>
    <dbReference type="NCBI Taxonomy" id="707232"/>
    <lineage>
        <taxon>Bacteria</taxon>
        <taxon>Pseudomonadati</taxon>
        <taxon>Pseudomonadota</taxon>
        <taxon>Gammaproteobacteria</taxon>
        <taxon>Moraxellales</taxon>
        <taxon>Moraxellaceae</taxon>
        <taxon>Acinetobacter</taxon>
    </lineage>
</organism>
<dbReference type="AlphaFoldDB" id="D4XSL3"/>
<sequence length="42" mass="5059">MKIKRKLWCKACWVSNRLYHLLKMINQEYLCVSLDSTQIDDA</sequence>
<evidence type="ECO:0000313" key="1">
    <source>
        <dbReference type="EMBL" id="EFF81827.1"/>
    </source>
</evidence>
<dbReference type="EMBL" id="ADMT01000201">
    <property type="protein sequence ID" value="EFF81827.1"/>
    <property type="molecule type" value="Genomic_DNA"/>
</dbReference>
<gene>
    <name evidence="1" type="ORF">HMP0015_2705</name>
</gene>
<reference evidence="2" key="1">
    <citation type="submission" date="2010-03" db="EMBL/GenBank/DDBJ databases">
        <title>Complete sequence of Mobiluncus curtisii ATCC 43063.</title>
        <authorList>
            <person name="Muzny D."/>
            <person name="Qin X."/>
            <person name="Deng J."/>
            <person name="Jiang H."/>
            <person name="Liu Y."/>
            <person name="Qu J."/>
            <person name="Song X.-Z."/>
            <person name="Zhang L."/>
            <person name="Thornton R."/>
            <person name="Coyle M."/>
            <person name="Francisco L."/>
            <person name="Jackson L."/>
            <person name="Javaid M."/>
            <person name="Korchina V."/>
            <person name="Kovar C."/>
            <person name="Mata R."/>
            <person name="Mathew T."/>
            <person name="Ngo R."/>
            <person name="Nguyen L."/>
            <person name="Nguyen N."/>
            <person name="Okwuonu G."/>
            <person name="Ongeri F."/>
            <person name="Pham C."/>
            <person name="Simmons D."/>
            <person name="Wilczek-Boney K."/>
            <person name="Hale W."/>
            <person name="Jakkamsetti A."/>
            <person name="Pham P."/>
            <person name="Ruth R."/>
            <person name="San Lucas F."/>
            <person name="Warren J."/>
            <person name="Zhang J."/>
            <person name="Zhao Z."/>
            <person name="Zhou C."/>
            <person name="Zhu D."/>
            <person name="Lee S."/>
            <person name="Bess C."/>
            <person name="Blankenburg K."/>
            <person name="Forbes L."/>
            <person name="Fu Q."/>
            <person name="Gubbala S."/>
            <person name="Hirani K."/>
            <person name="Jayaseelan J.C."/>
            <person name="Lara F."/>
            <person name="Munidasa M."/>
            <person name="Palculict T."/>
            <person name="Patil S."/>
            <person name="Pu L.-L."/>
            <person name="Saada N."/>
            <person name="Tang L."/>
            <person name="Weissenberger G."/>
            <person name="Zhu Y."/>
            <person name="Hemphill L."/>
            <person name="Shang Y."/>
            <person name="Youmans B."/>
            <person name="Ayvaz T."/>
            <person name="Ross M."/>
            <person name="Santibanez J."/>
            <person name="Aqrawi P."/>
            <person name="Gross S."/>
            <person name="Joshi V."/>
            <person name="Fowler G."/>
            <person name="Nazareth L."/>
            <person name="Reid J."/>
            <person name="Worley K."/>
            <person name="Petrosino J."/>
            <person name="Highlander S."/>
            <person name="Gibbs R."/>
            <person name="Gibbs R."/>
        </authorList>
    </citation>
    <scope>NUCLEOTIDE SEQUENCE [LARGE SCALE GENOMIC DNA]</scope>
    <source>
        <strain evidence="2">ATCC 19194</strain>
    </source>
</reference>